<evidence type="ECO:0000313" key="5">
    <source>
        <dbReference type="EMBL" id="CAH1115850.1"/>
    </source>
</evidence>
<accession>A0A9P0GH73</accession>
<evidence type="ECO:0000256" key="1">
    <source>
        <dbReference type="RuleBase" id="RU363044"/>
    </source>
</evidence>
<dbReference type="GO" id="GO:0005524">
    <property type="term" value="F:ATP binding"/>
    <property type="evidence" value="ECO:0007669"/>
    <property type="project" value="UniProtKB-KW"/>
</dbReference>
<dbReference type="GO" id="GO:0043139">
    <property type="term" value="F:5'-3' DNA helicase activity"/>
    <property type="evidence" value="ECO:0007669"/>
    <property type="project" value="UniProtKB-EC"/>
</dbReference>
<keyword evidence="1" id="KW-0227">DNA damage</keyword>
<dbReference type="PANTHER" id="PTHR10492">
    <property type="match status" value="1"/>
</dbReference>
<dbReference type="OrthoDB" id="10058710at2759"/>
<protein>
    <recommendedName>
        <fullName evidence="1">ATP-dependent DNA helicase</fullName>
        <ecNumber evidence="1">5.6.2.3</ecNumber>
    </recommendedName>
</protein>
<dbReference type="SUPFAM" id="SSF52540">
    <property type="entry name" value="P-loop containing nucleoside triphosphate hydrolases"/>
    <property type="match status" value="1"/>
</dbReference>
<dbReference type="PANTHER" id="PTHR10492:SF57">
    <property type="entry name" value="ATP-DEPENDENT DNA HELICASE"/>
    <property type="match status" value="1"/>
</dbReference>
<keyword evidence="1" id="KW-0547">Nucleotide-binding</keyword>
<feature type="domain" description="DNA helicase Pif1-like DEAD-box helicase" evidence="3">
    <location>
        <begin position="576"/>
        <end position="645"/>
    </location>
</feature>
<gene>
    <name evidence="5" type="ORF">PSYICH_LOCUS15729</name>
</gene>
<dbReference type="Proteomes" id="UP001153636">
    <property type="component" value="Unassembled WGS sequence"/>
</dbReference>
<dbReference type="Pfam" id="PF05970">
    <property type="entry name" value="PIF1"/>
    <property type="match status" value="1"/>
</dbReference>
<dbReference type="GO" id="GO:0006281">
    <property type="term" value="P:DNA repair"/>
    <property type="evidence" value="ECO:0007669"/>
    <property type="project" value="UniProtKB-KW"/>
</dbReference>
<keyword evidence="1" id="KW-0067">ATP-binding</keyword>
<comment type="caution">
    <text evidence="5">The sequence shown here is derived from an EMBL/GenBank/DDBJ whole genome shotgun (WGS) entry which is preliminary data.</text>
</comment>
<keyword evidence="1" id="KW-0347">Helicase</keyword>
<dbReference type="EMBL" id="CAKMHV010000001">
    <property type="protein sequence ID" value="CAH1115850.1"/>
    <property type="molecule type" value="Genomic_DNA"/>
</dbReference>
<evidence type="ECO:0000259" key="4">
    <source>
        <dbReference type="Pfam" id="PF14214"/>
    </source>
</evidence>
<keyword evidence="1" id="KW-0378">Hydrolase</keyword>
<dbReference type="GO" id="GO:0000723">
    <property type="term" value="P:telomere maintenance"/>
    <property type="evidence" value="ECO:0007669"/>
    <property type="project" value="InterPro"/>
</dbReference>
<dbReference type="GO" id="GO:0016787">
    <property type="term" value="F:hydrolase activity"/>
    <property type="evidence" value="ECO:0007669"/>
    <property type="project" value="UniProtKB-KW"/>
</dbReference>
<proteinExistence type="inferred from homology"/>
<keyword evidence="1" id="KW-0233">DNA recombination</keyword>
<dbReference type="InterPro" id="IPR027417">
    <property type="entry name" value="P-loop_NTPase"/>
</dbReference>
<dbReference type="InterPro" id="IPR025476">
    <property type="entry name" value="Helitron_helicase-like"/>
</dbReference>
<dbReference type="Pfam" id="PF14214">
    <property type="entry name" value="Helitron_like_N"/>
    <property type="match status" value="1"/>
</dbReference>
<keyword evidence="6" id="KW-1185">Reference proteome</keyword>
<feature type="region of interest" description="Disordered" evidence="2">
    <location>
        <begin position="476"/>
        <end position="513"/>
    </location>
</feature>
<keyword evidence="1" id="KW-0234">DNA repair</keyword>
<comment type="catalytic activity">
    <reaction evidence="1">
        <text>ATP + H2O = ADP + phosphate + H(+)</text>
        <dbReference type="Rhea" id="RHEA:13065"/>
        <dbReference type="ChEBI" id="CHEBI:15377"/>
        <dbReference type="ChEBI" id="CHEBI:15378"/>
        <dbReference type="ChEBI" id="CHEBI:30616"/>
        <dbReference type="ChEBI" id="CHEBI:43474"/>
        <dbReference type="ChEBI" id="CHEBI:456216"/>
        <dbReference type="EC" id="5.6.2.3"/>
    </reaction>
</comment>
<sequence length="652" mass="76431">MHLNLTGELKNLNPMADPIIYPLLIVGVRSTTSGWIRKNQEKFRIATKEDGRRLQRDADRRELPRVGRSVIILPSAFEGGKRHRQRQYLGAMTVITRHGKPDLFFTMTCNPRWPEIVTNLGRAQKWENRPDLKMGGLPHARIVVTMHPNDKIIDVPAVDHIIYAYIPDVYTQPNVYRLVKDFHIHTPCGRLNPDALCMQDNKCKKYYPKAYKKHTTLHAGNNKRPEYKRPNDGRTIYLKEYLQHTPNRRILPYNPYLLAKFHSHINVRVVGSLYIMKYLHKYINKKDDAITLYVGEDNTARAGRRSQLTRTPTATNDNERREEETEQVMVDEIRHYQDFSIACAPTGRTHSGTLVYKEFDDFDNIQRRLENRSKLEAFFKLNREDQEARRYLYVEIPEHYTWDNKNAEWKRRRQVSKQLGCMVEIKPSSDDQIKMYFLQGLTAAEAERKAYEYVEEIVRRNRPHLSLQAIGITLNEERDKENDEEQDDEDQDRRRRKDNNKNSNYDDDLSIFERQRRHQQINNEDEMYSPIHLNPDRKRLFLGIMKTITKQHHLNIPLDVLANISDVVSIDDIQEEIDPNENLFYIDGPGGPGKTHLYNTIITCIKEHFHKTCIAVAWTGIAANLLIDGTTVHRAFKLPLDLTEARLGCRNK</sequence>
<reference evidence="5" key="1">
    <citation type="submission" date="2022-01" db="EMBL/GenBank/DDBJ databases">
        <authorList>
            <person name="King R."/>
        </authorList>
    </citation>
    <scope>NUCLEOTIDE SEQUENCE</scope>
</reference>
<comment type="cofactor">
    <cofactor evidence="1">
        <name>Mg(2+)</name>
        <dbReference type="ChEBI" id="CHEBI:18420"/>
    </cofactor>
</comment>
<feature type="domain" description="Helitron helicase-like" evidence="4">
    <location>
        <begin position="28"/>
        <end position="132"/>
    </location>
</feature>
<name>A0A9P0GH73_9CUCU</name>
<evidence type="ECO:0000259" key="3">
    <source>
        <dbReference type="Pfam" id="PF05970"/>
    </source>
</evidence>
<dbReference type="InterPro" id="IPR010285">
    <property type="entry name" value="DNA_helicase_pif1-like_DEAD"/>
</dbReference>
<dbReference type="Gene3D" id="3.40.50.300">
    <property type="entry name" value="P-loop containing nucleotide triphosphate hydrolases"/>
    <property type="match status" value="1"/>
</dbReference>
<comment type="similarity">
    <text evidence="1">Belongs to the helicase family.</text>
</comment>
<dbReference type="EC" id="5.6.2.3" evidence="1"/>
<feature type="region of interest" description="Disordered" evidence="2">
    <location>
        <begin position="303"/>
        <end position="325"/>
    </location>
</feature>
<evidence type="ECO:0000313" key="6">
    <source>
        <dbReference type="Proteomes" id="UP001153636"/>
    </source>
</evidence>
<organism evidence="5 6">
    <name type="scientific">Psylliodes chrysocephalus</name>
    <dbReference type="NCBI Taxonomy" id="3402493"/>
    <lineage>
        <taxon>Eukaryota</taxon>
        <taxon>Metazoa</taxon>
        <taxon>Ecdysozoa</taxon>
        <taxon>Arthropoda</taxon>
        <taxon>Hexapoda</taxon>
        <taxon>Insecta</taxon>
        <taxon>Pterygota</taxon>
        <taxon>Neoptera</taxon>
        <taxon>Endopterygota</taxon>
        <taxon>Coleoptera</taxon>
        <taxon>Polyphaga</taxon>
        <taxon>Cucujiformia</taxon>
        <taxon>Chrysomeloidea</taxon>
        <taxon>Chrysomelidae</taxon>
        <taxon>Galerucinae</taxon>
        <taxon>Alticini</taxon>
        <taxon>Psylliodes</taxon>
    </lineage>
</organism>
<dbReference type="GO" id="GO:0006310">
    <property type="term" value="P:DNA recombination"/>
    <property type="evidence" value="ECO:0007669"/>
    <property type="project" value="UniProtKB-KW"/>
</dbReference>
<evidence type="ECO:0000256" key="2">
    <source>
        <dbReference type="SAM" id="MobiDB-lite"/>
    </source>
</evidence>
<dbReference type="AlphaFoldDB" id="A0A9P0GH73"/>